<evidence type="ECO:0000313" key="1">
    <source>
        <dbReference type="EMBL" id="KAF2227642.1"/>
    </source>
</evidence>
<sequence>MAVPVPGNSTHGFSLPRRLSTVLVCHGGPFQSPLEQLKSITTSPISPSTAWHHHPPKIQPAWHLPPERNTHMTAQRALSEDSRKRGFVQGLRLVPGYPRCNAGRAIRTVLMSTGSDCANVCCGGGCRTVIFLTTVVVGWRCGRNGRRKHHLPFLMGWGGRRLQ</sequence>
<dbReference type="Proteomes" id="UP000799538">
    <property type="component" value="Unassembled WGS sequence"/>
</dbReference>
<proteinExistence type="predicted"/>
<accession>A0A6A6GPG1</accession>
<gene>
    <name evidence="1" type="ORF">BDZ85DRAFT_5787</name>
</gene>
<protein>
    <submittedName>
        <fullName evidence="1">Uncharacterized protein</fullName>
    </submittedName>
</protein>
<dbReference type="OrthoDB" id="10493878at2759"/>
<name>A0A6A6GPG1_9PEZI</name>
<dbReference type="AlphaFoldDB" id="A0A6A6GPG1"/>
<keyword evidence="2" id="KW-1185">Reference proteome</keyword>
<reference evidence="2" key="1">
    <citation type="journal article" date="2020" name="Stud. Mycol.">
        <title>101 Dothideomycetes genomes: A test case for predicting lifestyles and emergence of pathogens.</title>
        <authorList>
            <person name="Haridas S."/>
            <person name="Albert R."/>
            <person name="Binder M."/>
            <person name="Bloem J."/>
            <person name="LaButti K."/>
            <person name="Salamov A."/>
            <person name="Andreopoulos B."/>
            <person name="Baker S."/>
            <person name="Barry K."/>
            <person name="Bills G."/>
            <person name="Bluhm B."/>
            <person name="Cannon C."/>
            <person name="Castanera R."/>
            <person name="Culley D."/>
            <person name="Daum C."/>
            <person name="Ezra D."/>
            <person name="Gonzalez J."/>
            <person name="Henrissat B."/>
            <person name="Kuo A."/>
            <person name="Liang C."/>
            <person name="Lipzen A."/>
            <person name="Lutzoni F."/>
            <person name="Magnuson J."/>
            <person name="Mondo S."/>
            <person name="Nolan M."/>
            <person name="Ohm R."/>
            <person name="Pangilinan J."/>
            <person name="Park H.-J."/>
            <person name="Ramirez L."/>
            <person name="Alfaro M."/>
            <person name="Sun H."/>
            <person name="Tritt A."/>
            <person name="Yoshinaga Y."/>
            <person name="Zwiers L.-H."/>
            <person name="Turgeon B."/>
            <person name="Goodwin S."/>
            <person name="Spatafora J."/>
            <person name="Crous P."/>
            <person name="Grigoriev I."/>
        </authorList>
    </citation>
    <scope>NUCLEOTIDE SEQUENCE [LARGE SCALE GENOMIC DNA]</scope>
    <source>
        <strain evidence="2">CECT 20119</strain>
    </source>
</reference>
<organism evidence="1 2">
    <name type="scientific">Elsinoe ampelina</name>
    <dbReference type="NCBI Taxonomy" id="302913"/>
    <lineage>
        <taxon>Eukaryota</taxon>
        <taxon>Fungi</taxon>
        <taxon>Dikarya</taxon>
        <taxon>Ascomycota</taxon>
        <taxon>Pezizomycotina</taxon>
        <taxon>Dothideomycetes</taxon>
        <taxon>Dothideomycetidae</taxon>
        <taxon>Myriangiales</taxon>
        <taxon>Elsinoaceae</taxon>
        <taxon>Elsinoe</taxon>
    </lineage>
</organism>
<dbReference type="EMBL" id="ML992501">
    <property type="protein sequence ID" value="KAF2227642.1"/>
    <property type="molecule type" value="Genomic_DNA"/>
</dbReference>
<evidence type="ECO:0000313" key="2">
    <source>
        <dbReference type="Proteomes" id="UP000799538"/>
    </source>
</evidence>